<feature type="transmembrane region" description="Helical" evidence="6">
    <location>
        <begin position="326"/>
        <end position="351"/>
    </location>
</feature>
<protein>
    <recommendedName>
        <fullName evidence="6">Protein DETOXIFICATION</fullName>
    </recommendedName>
    <alternativeName>
        <fullName evidence="6">Multidrug and toxic compound extrusion protein</fullName>
    </alternativeName>
</protein>
<evidence type="ECO:0000256" key="5">
    <source>
        <dbReference type="ARBA" id="ARBA00023136"/>
    </source>
</evidence>
<dbReference type="OrthoDB" id="2126698at2759"/>
<dbReference type="NCBIfam" id="TIGR00797">
    <property type="entry name" value="matE"/>
    <property type="match status" value="1"/>
</dbReference>
<feature type="transmembrane region" description="Helical" evidence="6">
    <location>
        <begin position="403"/>
        <end position="423"/>
    </location>
</feature>
<organism evidence="7 8">
    <name type="scientific">Elaeis guineensis var. tenera</name>
    <name type="common">Oil palm</name>
    <dbReference type="NCBI Taxonomy" id="51953"/>
    <lineage>
        <taxon>Eukaryota</taxon>
        <taxon>Viridiplantae</taxon>
        <taxon>Streptophyta</taxon>
        <taxon>Embryophyta</taxon>
        <taxon>Tracheophyta</taxon>
        <taxon>Spermatophyta</taxon>
        <taxon>Magnoliopsida</taxon>
        <taxon>Liliopsida</taxon>
        <taxon>Arecaceae</taxon>
        <taxon>Arecoideae</taxon>
        <taxon>Cocoseae</taxon>
        <taxon>Elaeidinae</taxon>
        <taxon>Elaeis</taxon>
    </lineage>
</organism>
<dbReference type="KEGG" id="egu:105039869"/>
<keyword evidence="7" id="KW-1185">Reference proteome</keyword>
<feature type="transmembrane region" description="Helical" evidence="6">
    <location>
        <begin position="197"/>
        <end position="220"/>
    </location>
</feature>
<evidence type="ECO:0000256" key="1">
    <source>
        <dbReference type="ARBA" id="ARBA00004141"/>
    </source>
</evidence>
<keyword evidence="4 6" id="KW-1133">Transmembrane helix</keyword>
<dbReference type="AlphaFoldDB" id="A0A6I9QWT6"/>
<dbReference type="GO" id="GO:0042910">
    <property type="term" value="F:xenobiotic transmembrane transporter activity"/>
    <property type="evidence" value="ECO:0007669"/>
    <property type="project" value="InterPro"/>
</dbReference>
<feature type="transmembrane region" description="Helical" evidence="6">
    <location>
        <begin position="60"/>
        <end position="80"/>
    </location>
</feature>
<evidence type="ECO:0000313" key="7">
    <source>
        <dbReference type="Proteomes" id="UP000504607"/>
    </source>
</evidence>
<evidence type="ECO:0000256" key="3">
    <source>
        <dbReference type="ARBA" id="ARBA00022692"/>
    </source>
</evidence>
<dbReference type="InterPro" id="IPR045069">
    <property type="entry name" value="MATE_euk"/>
</dbReference>
<name>A0A6I9QWT6_ELAGV</name>
<feature type="transmembrane region" description="Helical" evidence="6">
    <location>
        <begin position="284"/>
        <end position="306"/>
    </location>
</feature>
<sequence>MVTENQIQKYLTMAEVLEELKRMKAIGLPISAINLMGYLKGMVSVAFMGRLGRLELAGGALAVGLTNITGYSVLAGLAMGMEPICSQAFGSRNLPLAARTLRRTILMLLAASVPIAILWINLQPLMLALHQDPDIARVAARYCRFALPDLAANSLLHPVRIYLRSKGMPSPLMWCLSLAFALHVPLTAVLSSALGVAGVAIATFITNFDTIIFLLSYVAYAGVPDETTDYAPLPPSPTSAPTKPMAEWASLLRLALPSCLGVCLEWWWYELMTMASGYLSKPRVTLATSAIVIQTTSLMYTLPVTLSSSVSARVGNELGAGRPWRARAAAAVAMGLAVFGSCLGLLGTIWGREAWGRVFTKDVEVLELTKTVLPVIGLCELANCPQTTGCGVLRGSARPAVGAAINLYSFYLVGAPVAMVLAFGLDLGFVGLCLGLLAAQVVCAISVIAVTYNTDWEREASKAVALVGKGELLLEDPIDMAQEESGILKEVFY</sequence>
<proteinExistence type="inferred from homology"/>
<feature type="transmembrane region" description="Helical" evidence="6">
    <location>
        <begin position="171"/>
        <end position="190"/>
    </location>
</feature>
<reference evidence="8" key="1">
    <citation type="submission" date="2025-08" db="UniProtKB">
        <authorList>
            <consortium name="RefSeq"/>
        </authorList>
    </citation>
    <scope>IDENTIFICATION</scope>
</reference>
<dbReference type="GeneID" id="105039869"/>
<dbReference type="RefSeq" id="XP_010914483.1">
    <property type="nucleotide sequence ID" value="XM_010916181.3"/>
</dbReference>
<evidence type="ECO:0000256" key="2">
    <source>
        <dbReference type="ARBA" id="ARBA00010199"/>
    </source>
</evidence>
<dbReference type="InParanoid" id="A0A6I9QWT6"/>
<dbReference type="Pfam" id="PF01554">
    <property type="entry name" value="MatE"/>
    <property type="match status" value="2"/>
</dbReference>
<dbReference type="Proteomes" id="UP000504607">
    <property type="component" value="Chromosome 2"/>
</dbReference>
<evidence type="ECO:0000313" key="8">
    <source>
        <dbReference type="RefSeq" id="XP_010914483.1"/>
    </source>
</evidence>
<comment type="similarity">
    <text evidence="2 6">Belongs to the multi antimicrobial extrusion (MATE) (TC 2.A.66.1) family.</text>
</comment>
<comment type="subcellular location">
    <subcellularLocation>
        <location evidence="1">Membrane</location>
        <topology evidence="1">Multi-pass membrane protein</topology>
    </subcellularLocation>
</comment>
<dbReference type="CDD" id="cd13132">
    <property type="entry name" value="MATE_eukaryotic"/>
    <property type="match status" value="1"/>
</dbReference>
<dbReference type="PANTHER" id="PTHR11206">
    <property type="entry name" value="MULTIDRUG RESISTANCE PROTEIN"/>
    <property type="match status" value="1"/>
</dbReference>
<feature type="transmembrane region" description="Helical" evidence="6">
    <location>
        <begin position="251"/>
        <end position="272"/>
    </location>
</feature>
<accession>A0A6I9QWT6</accession>
<dbReference type="GO" id="GO:0016020">
    <property type="term" value="C:membrane"/>
    <property type="evidence" value="ECO:0007669"/>
    <property type="project" value="UniProtKB-SubCell"/>
</dbReference>
<evidence type="ECO:0000256" key="4">
    <source>
        <dbReference type="ARBA" id="ARBA00022989"/>
    </source>
</evidence>
<feature type="transmembrane region" description="Helical" evidence="6">
    <location>
        <begin position="26"/>
        <end position="48"/>
    </location>
</feature>
<gene>
    <name evidence="8" type="primary">LOC105039869</name>
</gene>
<dbReference type="InterPro" id="IPR002528">
    <property type="entry name" value="MATE_fam"/>
</dbReference>
<keyword evidence="5 6" id="KW-0472">Membrane</keyword>
<dbReference type="GO" id="GO:0015297">
    <property type="term" value="F:antiporter activity"/>
    <property type="evidence" value="ECO:0007669"/>
    <property type="project" value="InterPro"/>
</dbReference>
<dbReference type="GO" id="GO:1990961">
    <property type="term" value="P:xenobiotic detoxification by transmembrane export across the plasma membrane"/>
    <property type="evidence" value="ECO:0007669"/>
    <property type="project" value="InterPro"/>
</dbReference>
<feature type="transmembrane region" description="Helical" evidence="6">
    <location>
        <begin position="429"/>
        <end position="452"/>
    </location>
</feature>
<keyword evidence="3 6" id="KW-0812">Transmembrane</keyword>
<feature type="transmembrane region" description="Helical" evidence="6">
    <location>
        <begin position="101"/>
        <end position="120"/>
    </location>
</feature>
<evidence type="ECO:0000256" key="6">
    <source>
        <dbReference type="RuleBase" id="RU004914"/>
    </source>
</evidence>